<dbReference type="Proteomes" id="UP001162992">
    <property type="component" value="Chromosome 9"/>
</dbReference>
<name>A0ACC2CNJ3_DIPCM</name>
<proteinExistence type="predicted"/>
<organism evidence="1 2">
    <name type="scientific">Diphasiastrum complanatum</name>
    <name type="common">Issler's clubmoss</name>
    <name type="synonym">Lycopodium complanatum</name>
    <dbReference type="NCBI Taxonomy" id="34168"/>
    <lineage>
        <taxon>Eukaryota</taxon>
        <taxon>Viridiplantae</taxon>
        <taxon>Streptophyta</taxon>
        <taxon>Embryophyta</taxon>
        <taxon>Tracheophyta</taxon>
        <taxon>Lycopodiopsida</taxon>
        <taxon>Lycopodiales</taxon>
        <taxon>Lycopodiaceae</taxon>
        <taxon>Lycopodioideae</taxon>
        <taxon>Diphasiastrum</taxon>
    </lineage>
</organism>
<dbReference type="EMBL" id="CM055100">
    <property type="protein sequence ID" value="KAJ7543505.1"/>
    <property type="molecule type" value="Genomic_DNA"/>
</dbReference>
<protein>
    <submittedName>
        <fullName evidence="1">Uncharacterized protein</fullName>
    </submittedName>
</protein>
<sequence length="105" mass="11278">MAQIKFYVPALVYLLLLLISLEAAPAALGQQNACNYGALSPPCEISYDQGSQIPTLKGKHMTPACCKTILAVPVHSCVCTFLAQDSVKHKCEKLLGKKKVSKANC</sequence>
<evidence type="ECO:0000313" key="1">
    <source>
        <dbReference type="EMBL" id="KAJ7543505.1"/>
    </source>
</evidence>
<reference evidence="2" key="1">
    <citation type="journal article" date="2024" name="Proc. Natl. Acad. Sci. U.S.A.">
        <title>Extraordinary preservation of gene collinearity over three hundred million years revealed in homosporous lycophytes.</title>
        <authorList>
            <person name="Li C."/>
            <person name="Wickell D."/>
            <person name="Kuo L.Y."/>
            <person name="Chen X."/>
            <person name="Nie B."/>
            <person name="Liao X."/>
            <person name="Peng D."/>
            <person name="Ji J."/>
            <person name="Jenkins J."/>
            <person name="Williams M."/>
            <person name="Shu S."/>
            <person name="Plott C."/>
            <person name="Barry K."/>
            <person name="Rajasekar S."/>
            <person name="Grimwood J."/>
            <person name="Han X."/>
            <person name="Sun S."/>
            <person name="Hou Z."/>
            <person name="He W."/>
            <person name="Dai G."/>
            <person name="Sun C."/>
            <person name="Schmutz J."/>
            <person name="Leebens-Mack J.H."/>
            <person name="Li F.W."/>
            <person name="Wang L."/>
        </authorList>
    </citation>
    <scope>NUCLEOTIDE SEQUENCE [LARGE SCALE GENOMIC DNA]</scope>
    <source>
        <strain evidence="2">cv. PW_Plant_1</strain>
    </source>
</reference>
<comment type="caution">
    <text evidence="1">The sequence shown here is derived from an EMBL/GenBank/DDBJ whole genome shotgun (WGS) entry which is preliminary data.</text>
</comment>
<accession>A0ACC2CNJ3</accession>
<evidence type="ECO:0000313" key="2">
    <source>
        <dbReference type="Proteomes" id="UP001162992"/>
    </source>
</evidence>
<keyword evidence="2" id="KW-1185">Reference proteome</keyword>
<gene>
    <name evidence="1" type="ORF">O6H91_09G040800</name>
</gene>